<evidence type="ECO:0000259" key="1">
    <source>
        <dbReference type="Pfam" id="PF16841"/>
    </source>
</evidence>
<accession>A0ABT8A6H7</accession>
<evidence type="ECO:0000313" key="3">
    <source>
        <dbReference type="Proteomes" id="UP001529369"/>
    </source>
</evidence>
<gene>
    <name evidence="2" type="ORF">QWZ14_13090</name>
</gene>
<proteinExistence type="predicted"/>
<dbReference type="Gene3D" id="2.60.60.40">
    <property type="match status" value="2"/>
</dbReference>
<feature type="domain" description="Carbohydrate binding module xylan-binding" evidence="1">
    <location>
        <begin position="387"/>
        <end position="472"/>
    </location>
</feature>
<reference evidence="3" key="1">
    <citation type="journal article" date="2019" name="Int. J. Syst. Evol. Microbiol.">
        <title>The Global Catalogue of Microorganisms (GCM) 10K type strain sequencing project: providing services to taxonomists for standard genome sequencing and annotation.</title>
        <authorList>
            <consortium name="The Broad Institute Genomics Platform"/>
            <consortium name="The Broad Institute Genome Sequencing Center for Infectious Disease"/>
            <person name="Wu L."/>
            <person name="Ma J."/>
        </authorList>
    </citation>
    <scope>NUCLEOTIDE SEQUENCE [LARGE SCALE GENOMIC DNA]</scope>
    <source>
        <strain evidence="3">CECT 7131</strain>
    </source>
</reference>
<comment type="caution">
    <text evidence="2">The sequence shown here is derived from an EMBL/GenBank/DDBJ whole genome shotgun (WGS) entry which is preliminary data.</text>
</comment>
<dbReference type="RefSeq" id="WP_290317117.1">
    <property type="nucleotide sequence ID" value="NZ_JAUFPN010000143.1"/>
</dbReference>
<dbReference type="Pfam" id="PF16841">
    <property type="entry name" value="CBM60"/>
    <property type="match status" value="2"/>
</dbReference>
<feature type="domain" description="Carbohydrate binding module xylan-binding" evidence="1">
    <location>
        <begin position="510"/>
        <end position="593"/>
    </location>
</feature>
<dbReference type="EMBL" id="JAUFPN010000143">
    <property type="protein sequence ID" value="MDN3565300.1"/>
    <property type="molecule type" value="Genomic_DNA"/>
</dbReference>
<dbReference type="InterPro" id="IPR031768">
    <property type="entry name" value="CBM60_xylan-bd"/>
</dbReference>
<keyword evidence="3" id="KW-1185">Reference proteome</keyword>
<name>A0ABT8A6H7_9PROT</name>
<protein>
    <submittedName>
        <fullName evidence="2">Carbohydrate-binding domain-containing protein</fullName>
    </submittedName>
</protein>
<organism evidence="2 3">
    <name type="scientific">Paeniroseomonas aquatica</name>
    <dbReference type="NCBI Taxonomy" id="373043"/>
    <lineage>
        <taxon>Bacteria</taxon>
        <taxon>Pseudomonadati</taxon>
        <taxon>Pseudomonadota</taxon>
        <taxon>Alphaproteobacteria</taxon>
        <taxon>Acetobacterales</taxon>
        <taxon>Acetobacteraceae</taxon>
        <taxon>Paeniroseomonas</taxon>
    </lineage>
</organism>
<sequence length="619" mass="63294">MELDILLRGQSNAYLLVGDEFGGAGAAALVSEVQRLLGFDGGTDTIRLTADWYTPGSRTIYGGTAFIGDWVQRGGDGAWQPLSHEQDLLAYIAGHPHPQATETAVVWLHSEYDSLNAGLGTAEWQSAVRTDAEWTRAALGKDVAHSPYVFVSAIPFSGADDRATQAIRAGMEGLSADPAFHARVGARAADIDMSFKFPSESDNGQAYGNAHMSAADTVQTALRLARSVAEEWADYARPGSPVAQAGGRLDDAGPEVTGARMAAADTLLVTVLQDQAGGFGTLDAAAARGLGWSVRSAAGSLAADHAEVVSADTLLLHFGAAVPADGLLFYGYGHDRIAWFDQPGEGHAIYDDQGLPVWTPASGVATGGGAAPGTPVRITVGSGSDSLMLRISQDAYQGDAHYTVGVDGVRIGGVLSAHAAHGSGAADQVTLRGDWGPGQHQAVVTFLNDAYDGPGADRNLHVEGARYDGAELGGAARELLSSGTAAIGFTDATALPGGAATTVGAGADSLVLRIAQDAYLGDAQYTVAVDGVQLGGTQTARAPHGAGQADAVTLHGDWSPGGHSVAVSFLNDAWDGGGNDRNLYVEGASYDGTPLDGAAQALLSAGTARFGFTDAGPIG</sequence>
<evidence type="ECO:0000313" key="2">
    <source>
        <dbReference type="EMBL" id="MDN3565300.1"/>
    </source>
</evidence>
<dbReference type="Proteomes" id="UP001529369">
    <property type="component" value="Unassembled WGS sequence"/>
</dbReference>